<feature type="binding site" evidence="4">
    <location>
        <position position="91"/>
    </location>
    <ligand>
        <name>substrate</name>
    </ligand>
</feature>
<evidence type="ECO:0000256" key="3">
    <source>
        <dbReference type="ARBA" id="ARBA00023239"/>
    </source>
</evidence>
<evidence type="ECO:0000313" key="6">
    <source>
        <dbReference type="Proteomes" id="UP000032749"/>
    </source>
</evidence>
<keyword evidence="4 5" id="KW-0670">Pyruvate</keyword>
<feature type="binding site" evidence="4">
    <location>
        <position position="129"/>
    </location>
    <ligand>
        <name>substrate</name>
    </ligand>
</feature>
<comment type="catalytic activity">
    <reaction evidence="4">
        <text>chorismate = 4-hydroxybenzoate + pyruvate</text>
        <dbReference type="Rhea" id="RHEA:16505"/>
        <dbReference type="ChEBI" id="CHEBI:15361"/>
        <dbReference type="ChEBI" id="CHEBI:17879"/>
        <dbReference type="ChEBI" id="CHEBI:29748"/>
        <dbReference type="EC" id="4.1.3.40"/>
    </reaction>
</comment>
<evidence type="ECO:0000256" key="2">
    <source>
        <dbReference type="ARBA" id="ARBA00022688"/>
    </source>
</evidence>
<proteinExistence type="inferred from homology"/>
<evidence type="ECO:0000256" key="4">
    <source>
        <dbReference type="HAMAP-Rule" id="MF_01632"/>
    </source>
</evidence>
<dbReference type="PANTHER" id="PTHR38683:SF1">
    <property type="entry name" value="CHORISMATE PYRUVATE-LYASE"/>
    <property type="match status" value="1"/>
</dbReference>
<dbReference type="EC" id="4.1.3.40" evidence="4"/>
<comment type="pathway">
    <text evidence="4">Cofactor biosynthesis; ubiquinone biosynthesis.</text>
</comment>
<keyword evidence="1 4" id="KW-0963">Cytoplasm</keyword>
<dbReference type="EMBL" id="FO203512">
    <property type="protein sequence ID" value="CCK78050.1"/>
    <property type="molecule type" value="Genomic_DNA"/>
</dbReference>
<feature type="binding site" evidence="4">
    <location>
        <position position="175"/>
    </location>
    <ligand>
        <name>substrate</name>
    </ligand>
</feature>
<comment type="subcellular location">
    <subcellularLocation>
        <location evidence="4">Cytoplasm</location>
    </subcellularLocation>
</comment>
<accession>R4YSU3</accession>
<dbReference type="UniPathway" id="UPA00232"/>
<name>R4YSU3_OLEAN</name>
<dbReference type="PANTHER" id="PTHR38683">
    <property type="entry name" value="CHORISMATE PYRUVATE-LYASE"/>
    <property type="match status" value="1"/>
</dbReference>
<dbReference type="SUPFAM" id="SSF64288">
    <property type="entry name" value="Chorismate lyase-like"/>
    <property type="match status" value="1"/>
</dbReference>
<evidence type="ECO:0000313" key="5">
    <source>
        <dbReference type="EMBL" id="CCK78050.1"/>
    </source>
</evidence>
<organism evidence="5 6">
    <name type="scientific">Oleispira antarctica RB-8</name>
    <dbReference type="NCBI Taxonomy" id="698738"/>
    <lineage>
        <taxon>Bacteria</taxon>
        <taxon>Pseudomonadati</taxon>
        <taxon>Pseudomonadota</taxon>
        <taxon>Gammaproteobacteria</taxon>
        <taxon>Oceanospirillales</taxon>
        <taxon>Oceanospirillaceae</taxon>
        <taxon>Oleispira</taxon>
    </lineage>
</organism>
<dbReference type="Proteomes" id="UP000032749">
    <property type="component" value="Chromosome"/>
</dbReference>
<dbReference type="GO" id="GO:0005829">
    <property type="term" value="C:cytosol"/>
    <property type="evidence" value="ECO:0007669"/>
    <property type="project" value="TreeGrafter"/>
</dbReference>
<dbReference type="HOGENOM" id="CLU_096824_2_1_6"/>
<dbReference type="HAMAP" id="MF_01632">
    <property type="entry name" value="UbiC"/>
    <property type="match status" value="1"/>
</dbReference>
<dbReference type="InterPro" id="IPR007440">
    <property type="entry name" value="Chorismate--pyruvate_lyase"/>
</dbReference>
<comment type="function">
    <text evidence="4">Removes the pyruvyl group from chorismate, with concomitant aromatization of the ring, to provide 4-hydroxybenzoate (4HB) for the ubiquinone pathway.</text>
</comment>
<comment type="similarity">
    <text evidence="4">Belongs to the UbiC family.</text>
</comment>
<keyword evidence="6" id="KW-1185">Reference proteome</keyword>
<dbReference type="AlphaFoldDB" id="R4YSU3"/>
<dbReference type="GO" id="GO:0008813">
    <property type="term" value="F:chorismate lyase activity"/>
    <property type="evidence" value="ECO:0007669"/>
    <property type="project" value="UniProtKB-UniRule"/>
</dbReference>
<reference evidence="5 6" key="1">
    <citation type="journal article" date="2013" name="Nat. Commun.">
        <title>Genome sequence and functional genomic analysis of the oil-degrading bacterium Oleispira antarctica.</title>
        <authorList>
            <person name="Kube M."/>
            <person name="Chernikova T.N."/>
            <person name="Al-Ramahi Y."/>
            <person name="Beloqui A."/>
            <person name="Lopez-Cortez N."/>
            <person name="Guazzaroni M.E."/>
            <person name="Heipieper H.J."/>
            <person name="Klages S."/>
            <person name="Kotsyurbenko O.R."/>
            <person name="Langer I."/>
            <person name="Nechitaylo T.Y."/>
            <person name="Lunsdorf H."/>
            <person name="Fernandez M."/>
            <person name="Juarez S."/>
            <person name="Ciordia S."/>
            <person name="Singer A."/>
            <person name="Kagan O."/>
            <person name="Egorova O."/>
            <person name="Petit P.A."/>
            <person name="Stogios P."/>
            <person name="Kim Y."/>
            <person name="Tchigvintsev A."/>
            <person name="Flick R."/>
            <person name="Denaro R."/>
            <person name="Genovese M."/>
            <person name="Albar J.P."/>
            <person name="Reva O.N."/>
            <person name="Martinez-Gomariz M."/>
            <person name="Tran H."/>
            <person name="Ferrer M."/>
            <person name="Savchenko A."/>
            <person name="Yakunin A.F."/>
            <person name="Yakimov M.M."/>
            <person name="Golyshina O.V."/>
            <person name="Reinhardt R."/>
            <person name="Golyshin P.N."/>
        </authorList>
    </citation>
    <scope>NUCLEOTIDE SEQUENCE [LARGE SCALE GENOMIC DNA]</scope>
</reference>
<keyword evidence="2 4" id="KW-0831">Ubiquinone biosynthesis</keyword>
<protein>
    <recommendedName>
        <fullName evidence="4">Probable chorismate pyruvate-lyase</fullName>
        <shortName evidence="4">CL</shortName>
        <shortName evidence="4">CPL</shortName>
        <ecNumber evidence="4">4.1.3.40</ecNumber>
    </recommendedName>
</protein>
<dbReference type="GO" id="GO:0042866">
    <property type="term" value="P:pyruvate biosynthetic process"/>
    <property type="evidence" value="ECO:0007669"/>
    <property type="project" value="UniProtKB-UniRule"/>
</dbReference>
<sequence length="184" mass="21084">MLRAMNHQSIISQYLSQSFPSWSARNKRETFTVPVGWRKTLFDTGSLTAQLIAISDGDFSVQVLWQGWRKMSQQEALLLGCSGNEKIAWCRDVVLKVQGKPRVYARTCMPKSTLTGNECQLKHWGSKSIGTYLFTHPHMRRGKMSAYRIPNNDLSLSWARRSVFYLQQKPILVTEAFTQPLPTE</sequence>
<dbReference type="InterPro" id="IPR028978">
    <property type="entry name" value="Chorismate_lyase_/UTRA_dom_sf"/>
</dbReference>
<dbReference type="OrthoDB" id="9789493at2"/>
<dbReference type="GO" id="GO:0006744">
    <property type="term" value="P:ubiquinone biosynthetic process"/>
    <property type="evidence" value="ECO:0007669"/>
    <property type="project" value="UniProtKB-UniRule"/>
</dbReference>
<keyword evidence="3 4" id="KW-0456">Lyase</keyword>
<dbReference type="Pfam" id="PF04345">
    <property type="entry name" value="Chor_lyase"/>
    <property type="match status" value="1"/>
</dbReference>
<dbReference type="STRING" id="698738.OLEAN_C38740"/>
<dbReference type="KEGG" id="oai:OLEAN_C38740"/>
<gene>
    <name evidence="4" type="primary">ubiC</name>
    <name evidence="5" type="ORF">OLEAN_C38740</name>
</gene>
<evidence type="ECO:0000256" key="1">
    <source>
        <dbReference type="ARBA" id="ARBA00022490"/>
    </source>
</evidence>
<comment type="caution">
    <text evidence="4">Lacks conserved residue(s) required for the propagation of feature annotation.</text>
</comment>
<dbReference type="Gene3D" id="3.40.1410.10">
    <property type="entry name" value="Chorismate lyase-like"/>
    <property type="match status" value="1"/>
</dbReference>